<comment type="cofactor">
    <cofactor evidence="7">
        <name>Mg(2+)</name>
        <dbReference type="ChEBI" id="CHEBI:18420"/>
    </cofactor>
</comment>
<proteinExistence type="predicted"/>
<organism evidence="9 10">
    <name type="scientific">Marinimicrobium koreense</name>
    <dbReference type="NCBI Taxonomy" id="306545"/>
    <lineage>
        <taxon>Bacteria</taxon>
        <taxon>Pseudomonadati</taxon>
        <taxon>Pseudomonadota</taxon>
        <taxon>Gammaproteobacteria</taxon>
        <taxon>Cellvibrionales</taxon>
        <taxon>Cellvibrionaceae</taxon>
        <taxon>Marinimicrobium</taxon>
    </lineage>
</organism>
<dbReference type="GO" id="GO:0016780">
    <property type="term" value="F:phosphotransferase activity, for other substituted phosphate groups"/>
    <property type="evidence" value="ECO:0007669"/>
    <property type="project" value="InterPro"/>
</dbReference>
<dbReference type="PANTHER" id="PTHR22926">
    <property type="entry name" value="PHOSPHO-N-ACETYLMURAMOYL-PENTAPEPTIDE-TRANSFERASE"/>
    <property type="match status" value="1"/>
</dbReference>
<comment type="caution">
    <text evidence="9">The sequence shown here is derived from an EMBL/GenBank/DDBJ whole genome shotgun (WGS) entry which is preliminary data.</text>
</comment>
<dbReference type="CDD" id="cd06854">
    <property type="entry name" value="GT_WbpL_WbcO_like"/>
    <property type="match status" value="1"/>
</dbReference>
<feature type="transmembrane region" description="Helical" evidence="8">
    <location>
        <begin position="314"/>
        <end position="332"/>
    </location>
</feature>
<evidence type="ECO:0000256" key="8">
    <source>
        <dbReference type="SAM" id="Phobius"/>
    </source>
</evidence>
<dbReference type="GO" id="GO:0009103">
    <property type="term" value="P:lipopolysaccharide biosynthetic process"/>
    <property type="evidence" value="ECO:0007669"/>
    <property type="project" value="TreeGrafter"/>
</dbReference>
<feature type="transmembrane region" description="Helical" evidence="8">
    <location>
        <begin position="76"/>
        <end position="94"/>
    </location>
</feature>
<dbReference type="GO" id="GO:0071555">
    <property type="term" value="P:cell wall organization"/>
    <property type="evidence" value="ECO:0007669"/>
    <property type="project" value="TreeGrafter"/>
</dbReference>
<keyword evidence="2" id="KW-1003">Cell membrane</keyword>
<dbReference type="Pfam" id="PF00953">
    <property type="entry name" value="Glycos_transf_4"/>
    <property type="match status" value="1"/>
</dbReference>
<dbReference type="GO" id="GO:0046872">
    <property type="term" value="F:metal ion binding"/>
    <property type="evidence" value="ECO:0007669"/>
    <property type="project" value="UniProtKB-KW"/>
</dbReference>
<dbReference type="Proteomes" id="UP000273643">
    <property type="component" value="Unassembled WGS sequence"/>
</dbReference>
<dbReference type="EMBL" id="RJUK01000001">
    <property type="protein sequence ID" value="ROQ20073.1"/>
    <property type="molecule type" value="Genomic_DNA"/>
</dbReference>
<keyword evidence="6 8" id="KW-0472">Membrane</keyword>
<dbReference type="OrthoDB" id="9783652at2"/>
<keyword evidence="3 9" id="KW-0808">Transferase</keyword>
<evidence type="ECO:0000256" key="5">
    <source>
        <dbReference type="ARBA" id="ARBA00022989"/>
    </source>
</evidence>
<evidence type="ECO:0000256" key="3">
    <source>
        <dbReference type="ARBA" id="ARBA00022679"/>
    </source>
</evidence>
<comment type="subcellular location">
    <subcellularLocation>
        <location evidence="1">Cell membrane</location>
        <topology evidence="1">Multi-pass membrane protein</topology>
    </subcellularLocation>
</comment>
<evidence type="ECO:0000256" key="7">
    <source>
        <dbReference type="PIRSR" id="PIRSR600715-1"/>
    </source>
</evidence>
<dbReference type="InterPro" id="IPR000715">
    <property type="entry name" value="Glycosyl_transferase_4"/>
</dbReference>
<keyword evidence="10" id="KW-1185">Reference proteome</keyword>
<gene>
    <name evidence="9" type="ORF">EDC38_0666</name>
</gene>
<feature type="transmembrane region" description="Helical" evidence="8">
    <location>
        <begin position="162"/>
        <end position="181"/>
    </location>
</feature>
<feature type="transmembrane region" description="Helical" evidence="8">
    <location>
        <begin position="215"/>
        <end position="233"/>
    </location>
</feature>
<feature type="transmembrane region" description="Helical" evidence="8">
    <location>
        <begin position="239"/>
        <end position="262"/>
    </location>
</feature>
<sequence>MVDRLTLILILVVALGLAWGLTGVLRGYALHKKLMDIPNARSSHSVPTPRGGGVAIVVVCLLALPALAWLGLVADAVVYGLAGAGLSVALVGWWDDHGHVPALVRLLVHFSAAAWGLYWLGGPMALPLLGWTLEGVWLWAPLLLYLVWVLNLYNFMDGIDGIAGVEALTVCVSGALLAWWALPEANVALYGLLAVASLGFLIWNFPPAKIFMGDAGSGFVGLWLGLLSVYAGHQAPELFWGWVILLAMFVADATLTLFFRWWRRENLFEAHRSHAYQHRAVNWGHKATTLFYGTLNVIWLLPMAWWVVSGGIDPLWGVLLAYAPVVFLVYQFGAGVRHVEWDDY</sequence>
<keyword evidence="7" id="KW-0479">Metal-binding</keyword>
<evidence type="ECO:0000256" key="1">
    <source>
        <dbReference type="ARBA" id="ARBA00004651"/>
    </source>
</evidence>
<keyword evidence="5 8" id="KW-1133">Transmembrane helix</keyword>
<name>A0A3N1NV89_9GAMM</name>
<evidence type="ECO:0000313" key="9">
    <source>
        <dbReference type="EMBL" id="ROQ20073.1"/>
    </source>
</evidence>
<evidence type="ECO:0000256" key="6">
    <source>
        <dbReference type="ARBA" id="ARBA00023136"/>
    </source>
</evidence>
<feature type="transmembrane region" description="Helical" evidence="8">
    <location>
        <begin position="51"/>
        <end position="70"/>
    </location>
</feature>
<protein>
    <submittedName>
        <fullName evidence="9">Fuc2NAc and GlcNAc transferase</fullName>
    </submittedName>
</protein>
<dbReference type="GO" id="GO:0005886">
    <property type="term" value="C:plasma membrane"/>
    <property type="evidence" value="ECO:0007669"/>
    <property type="project" value="UniProtKB-SubCell"/>
</dbReference>
<dbReference type="AlphaFoldDB" id="A0A3N1NV89"/>
<evidence type="ECO:0000256" key="4">
    <source>
        <dbReference type="ARBA" id="ARBA00022692"/>
    </source>
</evidence>
<dbReference type="GO" id="GO:0044038">
    <property type="term" value="P:cell wall macromolecule biosynthetic process"/>
    <property type="evidence" value="ECO:0007669"/>
    <property type="project" value="TreeGrafter"/>
</dbReference>
<evidence type="ECO:0000256" key="2">
    <source>
        <dbReference type="ARBA" id="ARBA00022475"/>
    </source>
</evidence>
<feature type="transmembrane region" description="Helical" evidence="8">
    <location>
        <begin position="6"/>
        <end position="30"/>
    </location>
</feature>
<keyword evidence="4 8" id="KW-0812">Transmembrane</keyword>
<accession>A0A3N1NV89</accession>
<evidence type="ECO:0000313" key="10">
    <source>
        <dbReference type="Proteomes" id="UP000273643"/>
    </source>
</evidence>
<feature type="transmembrane region" description="Helical" evidence="8">
    <location>
        <begin position="187"/>
        <end position="203"/>
    </location>
</feature>
<keyword evidence="7" id="KW-0460">Magnesium</keyword>
<feature type="transmembrane region" description="Helical" evidence="8">
    <location>
        <begin position="289"/>
        <end position="308"/>
    </location>
</feature>
<feature type="transmembrane region" description="Helical" evidence="8">
    <location>
        <begin position="106"/>
        <end position="130"/>
    </location>
</feature>
<dbReference type="PANTHER" id="PTHR22926:SF3">
    <property type="entry name" value="UNDECAPRENYL-PHOSPHATE ALPHA-N-ACETYLGLUCOSAMINYL 1-PHOSPHATE TRANSFERASE"/>
    <property type="match status" value="1"/>
</dbReference>
<feature type="binding site" evidence="7">
    <location>
        <position position="214"/>
    </location>
    <ligand>
        <name>Mg(2+)</name>
        <dbReference type="ChEBI" id="CHEBI:18420"/>
    </ligand>
</feature>
<feature type="binding site" evidence="7">
    <location>
        <position position="154"/>
    </location>
    <ligand>
        <name>Mg(2+)</name>
        <dbReference type="ChEBI" id="CHEBI:18420"/>
    </ligand>
</feature>
<reference evidence="9 10" key="1">
    <citation type="submission" date="2018-11" db="EMBL/GenBank/DDBJ databases">
        <title>Genomic Encyclopedia of Type Strains, Phase IV (KMG-IV): sequencing the most valuable type-strain genomes for metagenomic binning, comparative biology and taxonomic classification.</title>
        <authorList>
            <person name="Goeker M."/>
        </authorList>
    </citation>
    <scope>NUCLEOTIDE SEQUENCE [LARGE SCALE GENOMIC DNA]</scope>
    <source>
        <strain evidence="9 10">DSM 16974</strain>
    </source>
</reference>
<feature type="transmembrane region" description="Helical" evidence="8">
    <location>
        <begin position="136"/>
        <end position="155"/>
    </location>
</feature>